<gene>
    <name evidence="2" type="ORF">ATC1_131544</name>
</gene>
<feature type="transmembrane region" description="Helical" evidence="1">
    <location>
        <begin position="189"/>
        <end position="209"/>
    </location>
</feature>
<dbReference type="STRING" id="1678840.ATC1_131544"/>
<keyword evidence="1" id="KW-0472">Membrane</keyword>
<keyword evidence="3" id="KW-1185">Reference proteome</keyword>
<proteinExistence type="predicted"/>
<keyword evidence="1" id="KW-1133">Transmembrane helix</keyword>
<dbReference type="Proteomes" id="UP000053370">
    <property type="component" value="Unassembled WGS sequence"/>
</dbReference>
<dbReference type="OrthoDB" id="9988696at2"/>
<feature type="transmembrane region" description="Helical" evidence="1">
    <location>
        <begin position="234"/>
        <end position="253"/>
    </location>
</feature>
<evidence type="ECO:0000256" key="1">
    <source>
        <dbReference type="SAM" id="Phobius"/>
    </source>
</evidence>
<reference evidence="2" key="1">
    <citation type="journal article" date="2015" name="Genome Announc.">
        <title>Draft Genome Sequence of Anaerolineae Strain TC1, a Novel Isolate from a Methanogenic Wastewater Treatment System.</title>
        <authorList>
            <person name="Matsuura N."/>
            <person name="Tourlousse D.M."/>
            <person name="Sun L."/>
            <person name="Toyonaga M."/>
            <person name="Kuroda K."/>
            <person name="Ohashi A."/>
            <person name="Cruz R."/>
            <person name="Yamaguchi T."/>
            <person name="Sekiguchi Y."/>
        </authorList>
    </citation>
    <scope>NUCLEOTIDE SEQUENCE [LARGE SCALE GENOMIC DNA]</scope>
    <source>
        <strain evidence="2">TC1</strain>
    </source>
</reference>
<feature type="transmembrane region" description="Helical" evidence="1">
    <location>
        <begin position="101"/>
        <end position="122"/>
    </location>
</feature>
<keyword evidence="1" id="KW-0812">Transmembrane</keyword>
<dbReference type="RefSeq" id="WP_062283001.1">
    <property type="nucleotide sequence ID" value="NZ_DF968181.1"/>
</dbReference>
<feature type="transmembrane region" description="Helical" evidence="1">
    <location>
        <begin position="289"/>
        <end position="308"/>
    </location>
</feature>
<feature type="transmembrane region" description="Helical" evidence="1">
    <location>
        <begin position="20"/>
        <end position="37"/>
    </location>
</feature>
<dbReference type="EMBL" id="DF968181">
    <property type="protein sequence ID" value="GAP41552.1"/>
    <property type="molecule type" value="Genomic_DNA"/>
</dbReference>
<protein>
    <recommendedName>
        <fullName evidence="4">Prenyltransferase</fullName>
    </recommendedName>
</protein>
<dbReference type="AlphaFoldDB" id="A0A0S7BXV0"/>
<evidence type="ECO:0000313" key="2">
    <source>
        <dbReference type="EMBL" id="GAP41552.1"/>
    </source>
</evidence>
<evidence type="ECO:0000313" key="3">
    <source>
        <dbReference type="Proteomes" id="UP000053370"/>
    </source>
</evidence>
<evidence type="ECO:0008006" key="4">
    <source>
        <dbReference type="Google" id="ProtNLM"/>
    </source>
</evidence>
<name>A0A0S7BXV0_9CHLR</name>
<feature type="transmembrane region" description="Helical" evidence="1">
    <location>
        <begin position="43"/>
        <end position="63"/>
    </location>
</feature>
<organism evidence="2">
    <name type="scientific">Flexilinea flocculi</name>
    <dbReference type="NCBI Taxonomy" id="1678840"/>
    <lineage>
        <taxon>Bacteria</taxon>
        <taxon>Bacillati</taxon>
        <taxon>Chloroflexota</taxon>
        <taxon>Anaerolineae</taxon>
        <taxon>Anaerolineales</taxon>
        <taxon>Anaerolineaceae</taxon>
        <taxon>Flexilinea</taxon>
    </lineage>
</organism>
<sequence length="311" mass="36679">MQFNRDILIKMLKIIPLWKLAVSLGALFSTAGLIKFWGFQSNWIFFFYVFLFSSLTIILARWLQIRFAFLRERIPVGQEFTVLTSPWRRGIDFNPENSVPIFNFILLVSCIVLMLFYLWMIHLVKNRLVNNIFFLLVLFLVLLFTYAGSYRKISWIEEISDGLLTVITPSIWLSIQFESMELQLSILSYMLPILCLFLSFRFVFSMIMVEEDVPFSPGFFVTAIHKNSLRIHHFFPFAAYGIIILTNLMGVHWRIQWPQLLTIPTVVVQMVLIERILTGKKFERRLLTFLSFANIILLEYFQITAVWINNL</sequence>
<feature type="transmembrane region" description="Helical" evidence="1">
    <location>
        <begin position="128"/>
        <end position="147"/>
    </location>
</feature>
<accession>A0A0S7BXV0</accession>